<gene>
    <name evidence="3" type="ORF">IAC51_01800</name>
</gene>
<feature type="coiled-coil region" evidence="1">
    <location>
        <begin position="383"/>
        <end position="417"/>
    </location>
</feature>
<dbReference type="Proteomes" id="UP000712007">
    <property type="component" value="Unassembled WGS sequence"/>
</dbReference>
<name>A0A940IE79_9BACT</name>
<keyword evidence="2" id="KW-0812">Transmembrane</keyword>
<dbReference type="EMBL" id="JADIMV010000033">
    <property type="protein sequence ID" value="MBO8439364.1"/>
    <property type="molecule type" value="Genomic_DNA"/>
</dbReference>
<keyword evidence="2" id="KW-0472">Membrane</keyword>
<comment type="caution">
    <text evidence="3">The sequence shown here is derived from an EMBL/GenBank/DDBJ whole genome shotgun (WGS) entry which is preliminary data.</text>
</comment>
<sequence>MKHRLHIHLCRTLLPLIPLLLLVLSAGCGRSEYEQDVTGQLLYAERNLFYDFDHGHTLFASFDSIHSPHGSREEHLRTLLRYRLYDTWELDPDTLGLLTVYFSSHRDSLFAAIAYARRGDYYWTERGDQSRSIYNLKQAKEWCPFGHDEVMGHILYSISQLYEVYYPERKMELLREATGLFERDSNLTYLGYCYRDMMLSHRDIDSARHYAALMVRPDFFMSLDTVQQMRLCAAFAEKFSDHMGGDSIIALASPLYSYAPSPRLDYLLALGNIKNGDTFSAAPYLDNLKADKTAAPLYHYLMSLIYRQSGDYRRALDEYMLYDDGDECLFRESSSRNIIALEKSVERQIEKKHEGQYKVKMLIWLVIATSAMLLALIVAISVYAFMKRRNRRFRHNAERAKAQLAEMQAKNMSILAEEFRSLKSHDLTTVIKHIDIAANNLSQTLRNRYPLMKEKDIAILFLKHLSFSMNELAYYFGCTTSATIHSRLSRLKRELDLPPGTGIMQWFNEEIRLVAPALYKIVESNGNEDSGIQSPNIDNTDTRHP</sequence>
<evidence type="ECO:0000256" key="1">
    <source>
        <dbReference type="SAM" id="Coils"/>
    </source>
</evidence>
<keyword evidence="1" id="KW-0175">Coiled coil</keyword>
<dbReference type="PROSITE" id="PS51257">
    <property type="entry name" value="PROKAR_LIPOPROTEIN"/>
    <property type="match status" value="1"/>
</dbReference>
<evidence type="ECO:0000313" key="4">
    <source>
        <dbReference type="Proteomes" id="UP000712007"/>
    </source>
</evidence>
<keyword evidence="2" id="KW-1133">Transmembrane helix</keyword>
<accession>A0A940IE79</accession>
<reference evidence="3" key="2">
    <citation type="journal article" date="2021" name="PeerJ">
        <title>Extensive microbial diversity within the chicken gut microbiome revealed by metagenomics and culture.</title>
        <authorList>
            <person name="Gilroy R."/>
            <person name="Ravi A."/>
            <person name="Getino M."/>
            <person name="Pursley I."/>
            <person name="Horton D.L."/>
            <person name="Alikhan N.F."/>
            <person name="Baker D."/>
            <person name="Gharbi K."/>
            <person name="Hall N."/>
            <person name="Watson M."/>
            <person name="Adriaenssens E.M."/>
            <person name="Foster-Nyarko E."/>
            <person name="Jarju S."/>
            <person name="Secka A."/>
            <person name="Antonio M."/>
            <person name="Oren A."/>
            <person name="Chaudhuri R.R."/>
            <person name="La Ragione R."/>
            <person name="Hildebrand F."/>
            <person name="Pallen M.J."/>
        </authorList>
    </citation>
    <scope>NUCLEOTIDE SEQUENCE</scope>
    <source>
        <strain evidence="3">3924</strain>
    </source>
</reference>
<evidence type="ECO:0000313" key="3">
    <source>
        <dbReference type="EMBL" id="MBO8439364.1"/>
    </source>
</evidence>
<proteinExistence type="predicted"/>
<reference evidence="3" key="1">
    <citation type="submission" date="2020-10" db="EMBL/GenBank/DDBJ databases">
        <authorList>
            <person name="Gilroy R."/>
        </authorList>
    </citation>
    <scope>NUCLEOTIDE SEQUENCE</scope>
    <source>
        <strain evidence="3">3924</strain>
    </source>
</reference>
<protein>
    <submittedName>
        <fullName evidence="3">Uncharacterized protein</fullName>
    </submittedName>
</protein>
<feature type="transmembrane region" description="Helical" evidence="2">
    <location>
        <begin position="361"/>
        <end position="385"/>
    </location>
</feature>
<organism evidence="3 4">
    <name type="scientific">Candidatus Aphodosoma intestinipullorum</name>
    <dbReference type="NCBI Taxonomy" id="2840674"/>
    <lineage>
        <taxon>Bacteria</taxon>
        <taxon>Pseudomonadati</taxon>
        <taxon>Bacteroidota</taxon>
        <taxon>Bacteroidia</taxon>
        <taxon>Bacteroidales</taxon>
        <taxon>Candidatus Aphodosoma</taxon>
    </lineage>
</organism>
<dbReference type="AlphaFoldDB" id="A0A940IE79"/>
<evidence type="ECO:0000256" key="2">
    <source>
        <dbReference type="SAM" id="Phobius"/>
    </source>
</evidence>